<feature type="transmembrane region" description="Helical" evidence="9">
    <location>
        <begin position="423"/>
        <end position="440"/>
    </location>
</feature>
<keyword evidence="5" id="KW-0813">Transport</keyword>
<feature type="transmembrane region" description="Helical" evidence="9">
    <location>
        <begin position="380"/>
        <end position="411"/>
    </location>
</feature>
<evidence type="ECO:0000256" key="7">
    <source>
        <dbReference type="ARBA" id="ARBA00023136"/>
    </source>
</evidence>
<reference evidence="10 11" key="1">
    <citation type="submission" date="2019-11" db="EMBL/GenBank/DDBJ databases">
        <authorList>
            <person name="Li J."/>
        </authorList>
    </citation>
    <scope>NUCLEOTIDE SEQUENCE [LARGE SCALE GENOMIC DNA]</scope>
    <source>
        <strain evidence="10 11">J4</strain>
    </source>
</reference>
<feature type="transmembrane region" description="Helical" evidence="9">
    <location>
        <begin position="288"/>
        <end position="307"/>
    </location>
</feature>
<accession>A0A6G1X1F3</accession>
<dbReference type="Proteomes" id="UP000480185">
    <property type="component" value="Unassembled WGS sequence"/>
</dbReference>
<dbReference type="PANTHER" id="PTHR10283">
    <property type="entry name" value="SOLUTE CARRIER FAMILY 13 MEMBER"/>
    <property type="match status" value="1"/>
</dbReference>
<comment type="similarity">
    <text evidence="2">Belongs to the SLC13A/DASS transporter (TC 2.A.47) family. NADC subfamily.</text>
</comment>
<keyword evidence="6 9" id="KW-1133">Transmembrane helix</keyword>
<dbReference type="GO" id="GO:0005886">
    <property type="term" value="C:plasma membrane"/>
    <property type="evidence" value="ECO:0007669"/>
    <property type="project" value="TreeGrafter"/>
</dbReference>
<evidence type="ECO:0000256" key="4">
    <source>
        <dbReference type="ARBA" id="ARBA00022692"/>
    </source>
</evidence>
<evidence type="ECO:0000313" key="11">
    <source>
        <dbReference type="Proteomes" id="UP000480185"/>
    </source>
</evidence>
<dbReference type="PANTHER" id="PTHR10283:SF82">
    <property type="entry name" value="SOLUTE CARRIER FAMILY 13 MEMBER 2"/>
    <property type="match status" value="1"/>
</dbReference>
<feature type="transmembrane region" description="Helical" evidence="9">
    <location>
        <begin position="190"/>
        <end position="210"/>
    </location>
</feature>
<dbReference type="GO" id="GO:0015293">
    <property type="term" value="F:symporter activity"/>
    <property type="evidence" value="ECO:0007669"/>
    <property type="project" value="UniProtKB-KW"/>
</dbReference>
<keyword evidence="4 9" id="KW-0812">Transmembrane</keyword>
<dbReference type="InterPro" id="IPR001898">
    <property type="entry name" value="SLC13A/DASS"/>
</dbReference>
<feature type="transmembrane region" description="Helical" evidence="9">
    <location>
        <begin position="460"/>
        <end position="483"/>
    </location>
</feature>
<dbReference type="NCBIfam" id="TIGR00785">
    <property type="entry name" value="dass"/>
    <property type="match status" value="1"/>
</dbReference>
<proteinExistence type="inferred from homology"/>
<feature type="transmembrane region" description="Helical" evidence="9">
    <location>
        <begin position="28"/>
        <end position="45"/>
    </location>
</feature>
<dbReference type="AlphaFoldDB" id="A0A6G1X1F3"/>
<dbReference type="GO" id="GO:1905039">
    <property type="term" value="P:carboxylic acid transmembrane transport"/>
    <property type="evidence" value="ECO:0007669"/>
    <property type="project" value="UniProtKB-ARBA"/>
</dbReference>
<evidence type="ECO:0000256" key="1">
    <source>
        <dbReference type="ARBA" id="ARBA00004141"/>
    </source>
</evidence>
<protein>
    <recommendedName>
        <fullName evidence="3">Sodium-dependent dicarboxylate transporter SdcS</fullName>
    </recommendedName>
    <alternativeName>
        <fullName evidence="8">Na(+)/dicarboxylate symporter</fullName>
    </alternativeName>
</protein>
<gene>
    <name evidence="10" type="ORF">GH754_00610</name>
</gene>
<comment type="subcellular location">
    <subcellularLocation>
        <location evidence="1">Membrane</location>
        <topology evidence="1">Multi-pass membrane protein</topology>
    </subcellularLocation>
</comment>
<evidence type="ECO:0000256" key="3">
    <source>
        <dbReference type="ARBA" id="ARBA00020150"/>
    </source>
</evidence>
<evidence type="ECO:0000256" key="5">
    <source>
        <dbReference type="ARBA" id="ARBA00022847"/>
    </source>
</evidence>
<evidence type="ECO:0000313" key="10">
    <source>
        <dbReference type="EMBL" id="MRG84821.1"/>
    </source>
</evidence>
<feature type="transmembrane region" description="Helical" evidence="9">
    <location>
        <begin position="97"/>
        <end position="115"/>
    </location>
</feature>
<sequence>MGIPKVNEQQTNQKLAKGAVLTENHKKIIGFAVAIILFMVMYFGLPATFDHSARIMVAIVSTAIALWALEPIPLGLTAVIVLLLMMIFNVATTDVVFSGFASPAVFLIIGGMMLARAVNETPLAKRVTYYILSRWGGSANGLLGSFLIIPQIQAFFIPATAVRTALLLPVVQNVLDMIGAKPESKLNKMILLGVSYGGTISGTAVMTAAIGNILTVELLNSFLDLKITYFQWFLYALPIWILLIPLLYLLLIKIFPMKEEEALFPHVKEEMSERVKEFGPMSMAEKRCLFVLILTVLLWVLEPLHGFHPSVPALIGVALMTLPGIGCSSWSTVVKINYDTVLLIGATLSVGYSLNESGATELLGESLSTPWVISLMEKPIVSIIFILIITHLFHLAISNVATAVVTLIPIFIGLSVEAGADPLLICFTASIACLHGYILVVETMPNVLVHSTGRILQRNFLMPGIYMTLIMILVTVVVALTWWRWIGLY</sequence>
<feature type="transmembrane region" description="Helical" evidence="9">
    <location>
        <begin position="155"/>
        <end position="178"/>
    </location>
</feature>
<evidence type="ECO:0000256" key="6">
    <source>
        <dbReference type="ARBA" id="ARBA00022989"/>
    </source>
</evidence>
<feature type="transmembrane region" description="Helical" evidence="9">
    <location>
        <begin position="313"/>
        <end position="334"/>
    </location>
</feature>
<name>A0A6G1X1F3_9BACI</name>
<keyword evidence="7 9" id="KW-0472">Membrane</keyword>
<organism evidence="10 11">
    <name type="scientific">Salinibacillus xinjiangensis</name>
    <dbReference type="NCBI Taxonomy" id="1229268"/>
    <lineage>
        <taxon>Bacteria</taxon>
        <taxon>Bacillati</taxon>
        <taxon>Bacillota</taxon>
        <taxon>Bacilli</taxon>
        <taxon>Bacillales</taxon>
        <taxon>Bacillaceae</taxon>
        <taxon>Salinibacillus</taxon>
    </lineage>
</organism>
<evidence type="ECO:0000256" key="9">
    <source>
        <dbReference type="SAM" id="Phobius"/>
    </source>
</evidence>
<keyword evidence="11" id="KW-1185">Reference proteome</keyword>
<dbReference type="Pfam" id="PF00939">
    <property type="entry name" value="Na_sulph_symp"/>
    <property type="match status" value="1"/>
</dbReference>
<dbReference type="EMBL" id="WJNH01000001">
    <property type="protein sequence ID" value="MRG84821.1"/>
    <property type="molecule type" value="Genomic_DNA"/>
</dbReference>
<keyword evidence="5" id="KW-0769">Symport</keyword>
<evidence type="ECO:0000256" key="8">
    <source>
        <dbReference type="ARBA" id="ARBA00031174"/>
    </source>
</evidence>
<dbReference type="OrthoDB" id="2339361at2"/>
<feature type="transmembrane region" description="Helical" evidence="9">
    <location>
        <begin position="230"/>
        <end position="251"/>
    </location>
</feature>
<dbReference type="GO" id="GO:0008514">
    <property type="term" value="F:organic anion transmembrane transporter activity"/>
    <property type="evidence" value="ECO:0007669"/>
    <property type="project" value="UniProtKB-ARBA"/>
</dbReference>
<evidence type="ECO:0000256" key="2">
    <source>
        <dbReference type="ARBA" id="ARBA00006772"/>
    </source>
</evidence>
<comment type="caution">
    <text evidence="10">The sequence shown here is derived from an EMBL/GenBank/DDBJ whole genome shotgun (WGS) entry which is preliminary data.</text>
</comment>